<dbReference type="GO" id="GO:0016301">
    <property type="term" value="F:kinase activity"/>
    <property type="evidence" value="ECO:0007669"/>
    <property type="project" value="UniProtKB-KW"/>
</dbReference>
<dbReference type="HOGENOM" id="CLU_2706640_0_0_1"/>
<evidence type="ECO:0000313" key="2">
    <source>
        <dbReference type="Proteomes" id="UP000030854"/>
    </source>
</evidence>
<comment type="caution">
    <text evidence="1">The sequence shown here is derived from an EMBL/GenBank/DDBJ whole genome shotgun (WGS) entry which is preliminary data.</text>
</comment>
<name>A0A0B1P2T1_UNCNE</name>
<dbReference type="EMBL" id="JNVN01001964">
    <property type="protein sequence ID" value="KHJ32593.1"/>
    <property type="molecule type" value="Genomic_DNA"/>
</dbReference>
<reference evidence="1 2" key="1">
    <citation type="journal article" date="2014" name="BMC Genomics">
        <title>Adaptive genomic structural variation in the grape powdery mildew pathogen, Erysiphe necator.</title>
        <authorList>
            <person name="Jones L."/>
            <person name="Riaz S."/>
            <person name="Morales-Cruz A."/>
            <person name="Amrine K.C."/>
            <person name="McGuire B."/>
            <person name="Gubler W.D."/>
            <person name="Walker M.A."/>
            <person name="Cantu D."/>
        </authorList>
    </citation>
    <scope>NUCLEOTIDE SEQUENCE [LARGE SCALE GENOMIC DNA]</scope>
    <source>
        <strain evidence="2">c</strain>
    </source>
</reference>
<evidence type="ECO:0000313" key="1">
    <source>
        <dbReference type="EMBL" id="KHJ32593.1"/>
    </source>
</evidence>
<organism evidence="1 2">
    <name type="scientific">Uncinula necator</name>
    <name type="common">Grape powdery mildew</name>
    <dbReference type="NCBI Taxonomy" id="52586"/>
    <lineage>
        <taxon>Eukaryota</taxon>
        <taxon>Fungi</taxon>
        <taxon>Dikarya</taxon>
        <taxon>Ascomycota</taxon>
        <taxon>Pezizomycotina</taxon>
        <taxon>Leotiomycetes</taxon>
        <taxon>Erysiphales</taxon>
        <taxon>Erysiphaceae</taxon>
        <taxon>Erysiphe</taxon>
    </lineage>
</organism>
<gene>
    <name evidence="1" type="ORF">EV44_g4209</name>
</gene>
<keyword evidence="1" id="KW-0808">Transferase</keyword>
<keyword evidence="1" id="KW-0418">Kinase</keyword>
<dbReference type="AlphaFoldDB" id="A0A0B1P2T1"/>
<accession>A0A0B1P2T1</accession>
<keyword evidence="2" id="KW-1185">Reference proteome</keyword>
<sequence length="73" mass="8323">MESWKEMCALLQKKMRSLHLQSGLPLKLWPIILDAAINILNITPNKIAPQSSYYAVFGKHPDITHLHPVRSSM</sequence>
<proteinExistence type="predicted"/>
<protein>
    <submittedName>
        <fullName evidence="1">Putative serine threonine protein kinase domain protein</fullName>
    </submittedName>
</protein>
<dbReference type="Proteomes" id="UP000030854">
    <property type="component" value="Unassembled WGS sequence"/>
</dbReference>